<feature type="region of interest" description="Disordered" evidence="1">
    <location>
        <begin position="22"/>
        <end position="74"/>
    </location>
</feature>
<comment type="caution">
    <text evidence="3">The sequence shown here is derived from an EMBL/GenBank/DDBJ whole genome shotgun (WGS) entry which is preliminary data.</text>
</comment>
<sequence length="163" mass="16519">MIAVAVMLAIVGVSQAQMPAGSSAAESSKQFSLDLGGVPQDDRVTAPANVPTVDPAATALQPSEPVGAPTTAGASVPLTPPALFDLDTPIAQLIASPQARAVLDKDLPGLSTDESLPKFQALSLRRFQPLTGGQLSDDLLSRTAADLAAIEPSAPGKGRNASR</sequence>
<name>A0A7W9BET3_9SPHN</name>
<feature type="signal peptide" evidence="2">
    <location>
        <begin position="1"/>
        <end position="16"/>
    </location>
</feature>
<evidence type="ECO:0000313" key="3">
    <source>
        <dbReference type="EMBL" id="MBB5715887.1"/>
    </source>
</evidence>
<dbReference type="Proteomes" id="UP000546200">
    <property type="component" value="Unassembled WGS sequence"/>
</dbReference>
<proteinExistence type="predicted"/>
<feature type="chain" id="PRO_5030652906" evidence="2">
    <location>
        <begin position="17"/>
        <end position="163"/>
    </location>
</feature>
<dbReference type="AlphaFoldDB" id="A0A7W9BET3"/>
<evidence type="ECO:0000256" key="2">
    <source>
        <dbReference type="SAM" id="SignalP"/>
    </source>
</evidence>
<protein>
    <submittedName>
        <fullName evidence="3">Uncharacterized protein</fullName>
    </submittedName>
</protein>
<organism evidence="3 4">
    <name type="scientific">Sphingomonas aerophila</name>
    <dbReference type="NCBI Taxonomy" id="1344948"/>
    <lineage>
        <taxon>Bacteria</taxon>
        <taxon>Pseudomonadati</taxon>
        <taxon>Pseudomonadota</taxon>
        <taxon>Alphaproteobacteria</taxon>
        <taxon>Sphingomonadales</taxon>
        <taxon>Sphingomonadaceae</taxon>
        <taxon>Sphingomonas</taxon>
    </lineage>
</organism>
<dbReference type="EMBL" id="JACIJK010000008">
    <property type="protein sequence ID" value="MBB5715887.1"/>
    <property type="molecule type" value="Genomic_DNA"/>
</dbReference>
<accession>A0A7W9BET3</accession>
<keyword evidence="4" id="KW-1185">Reference proteome</keyword>
<evidence type="ECO:0000313" key="4">
    <source>
        <dbReference type="Proteomes" id="UP000546200"/>
    </source>
</evidence>
<dbReference type="RefSeq" id="WP_246348615.1">
    <property type="nucleotide sequence ID" value="NZ_JACIJK010000008.1"/>
</dbReference>
<reference evidence="3 4" key="1">
    <citation type="submission" date="2020-08" db="EMBL/GenBank/DDBJ databases">
        <title>Genomic Encyclopedia of Type Strains, Phase IV (KMG-IV): sequencing the most valuable type-strain genomes for metagenomic binning, comparative biology and taxonomic classification.</title>
        <authorList>
            <person name="Goeker M."/>
        </authorList>
    </citation>
    <scope>NUCLEOTIDE SEQUENCE [LARGE SCALE GENOMIC DNA]</scope>
    <source>
        <strain evidence="3 4">DSM 100044</strain>
    </source>
</reference>
<keyword evidence="2" id="KW-0732">Signal</keyword>
<gene>
    <name evidence="3" type="ORF">FHS94_002744</name>
</gene>
<evidence type="ECO:0000256" key="1">
    <source>
        <dbReference type="SAM" id="MobiDB-lite"/>
    </source>
</evidence>